<dbReference type="CDD" id="cd16427">
    <property type="entry name" value="TraM-like"/>
    <property type="match status" value="1"/>
</dbReference>
<dbReference type="RefSeq" id="WP_160333368.1">
    <property type="nucleotide sequence ID" value="NZ_WSRS01000095.1"/>
</dbReference>
<dbReference type="Proteomes" id="UP000461595">
    <property type="component" value="Unassembled WGS sequence"/>
</dbReference>
<feature type="transmembrane region" description="Helical" evidence="1">
    <location>
        <begin position="199"/>
        <end position="221"/>
    </location>
</feature>
<gene>
    <name evidence="2" type="ORF">E5983_08225</name>
</gene>
<protein>
    <submittedName>
        <fullName evidence="2">Uncharacterized protein</fullName>
    </submittedName>
</protein>
<evidence type="ECO:0000313" key="3">
    <source>
        <dbReference type="Proteomes" id="UP000461595"/>
    </source>
</evidence>
<organism evidence="2 3">
    <name type="scientific">Streptococcus danieliae</name>
    <dbReference type="NCBI Taxonomy" id="747656"/>
    <lineage>
        <taxon>Bacteria</taxon>
        <taxon>Bacillati</taxon>
        <taxon>Bacillota</taxon>
        <taxon>Bacilli</taxon>
        <taxon>Lactobacillales</taxon>
        <taxon>Streptococcaceae</taxon>
        <taxon>Streptococcus</taxon>
    </lineage>
</organism>
<proteinExistence type="predicted"/>
<dbReference type="OrthoDB" id="2222385at2"/>
<keyword evidence="1" id="KW-0472">Membrane</keyword>
<evidence type="ECO:0000256" key="1">
    <source>
        <dbReference type="SAM" id="Phobius"/>
    </source>
</evidence>
<evidence type="ECO:0000313" key="2">
    <source>
        <dbReference type="EMBL" id="MVX59612.1"/>
    </source>
</evidence>
<keyword evidence="1" id="KW-1133">Transmembrane helix</keyword>
<sequence>MVFSPFIKSKNKITDDLFVKITWSTGDSPEENQDLLELIEELDQDHGDDFLYPIKQSLPYLTFFQTELLFQALSQKYGYFQVEKVALAHHEGKEIVTDGEVFVSPLLLEGDYQTILWPLIQSILTSSEFENYSYQEKREYFENQVYPVYRRSLNISDAALPLFPAEGEQLEVARTSLKKDDSTKEKASSSEGQTSPRRFYLFSAILGLLAVAGLGISFLTASQLGKVKQELQTVRQEVKVLQSFKTFENQVDVFSRYFLPTYYSGDKEALRQFLSDGNAKYTVPESGLLRSVILESLLFDPNTEEYTVTYVLSVKKEEDTANIRLSFSIKEMKNSKYGFVVTTEPKESEYVK</sequence>
<accession>A0A7X3G9T9</accession>
<dbReference type="EMBL" id="WSRS01000095">
    <property type="protein sequence ID" value="MVX59612.1"/>
    <property type="molecule type" value="Genomic_DNA"/>
</dbReference>
<reference evidence="2 3" key="1">
    <citation type="submission" date="2019-12" db="EMBL/GenBank/DDBJ databases">
        <title>Microbes associate with the intestines of laboratory mice.</title>
        <authorList>
            <person name="Navarre W."/>
            <person name="Wong E."/>
        </authorList>
    </citation>
    <scope>NUCLEOTIDE SEQUENCE [LARGE SCALE GENOMIC DNA]</scope>
    <source>
        <strain evidence="2 3">NM51_B2-22</strain>
    </source>
</reference>
<dbReference type="Gene3D" id="3.10.450.540">
    <property type="match status" value="1"/>
</dbReference>
<keyword evidence="1" id="KW-0812">Transmembrane</keyword>
<name>A0A7X3G9T9_9STRE</name>
<dbReference type="AlphaFoldDB" id="A0A7X3G9T9"/>
<comment type="caution">
    <text evidence="2">The sequence shown here is derived from an EMBL/GenBank/DDBJ whole genome shotgun (WGS) entry which is preliminary data.</text>
</comment>